<feature type="compositionally biased region" description="Polar residues" evidence="1">
    <location>
        <begin position="1"/>
        <end position="10"/>
    </location>
</feature>
<protein>
    <recommendedName>
        <fullName evidence="5">DUF676 domain-containing protein</fullName>
    </recommendedName>
</protein>
<dbReference type="AlphaFoldDB" id="W3XDN1"/>
<proteinExistence type="predicted"/>
<evidence type="ECO:0000313" key="4">
    <source>
        <dbReference type="Proteomes" id="UP000030651"/>
    </source>
</evidence>
<feature type="region of interest" description="Disordered" evidence="1">
    <location>
        <begin position="1"/>
        <end position="23"/>
    </location>
</feature>
<feature type="transmembrane region" description="Helical" evidence="2">
    <location>
        <begin position="56"/>
        <end position="75"/>
    </location>
</feature>
<organism evidence="3 4">
    <name type="scientific">Pestalotiopsis fici (strain W106-1 / CGMCC3.15140)</name>
    <dbReference type="NCBI Taxonomy" id="1229662"/>
    <lineage>
        <taxon>Eukaryota</taxon>
        <taxon>Fungi</taxon>
        <taxon>Dikarya</taxon>
        <taxon>Ascomycota</taxon>
        <taxon>Pezizomycotina</taxon>
        <taxon>Sordariomycetes</taxon>
        <taxon>Xylariomycetidae</taxon>
        <taxon>Amphisphaeriales</taxon>
        <taxon>Sporocadaceae</taxon>
        <taxon>Pestalotiopsis</taxon>
    </lineage>
</organism>
<keyword evidence="2" id="KW-1133">Transmembrane helix</keyword>
<reference evidence="4" key="1">
    <citation type="journal article" date="2015" name="BMC Genomics">
        <title>Genomic and transcriptomic analysis of the endophytic fungus Pestalotiopsis fici reveals its lifestyle and high potential for synthesis of natural products.</title>
        <authorList>
            <person name="Wang X."/>
            <person name="Zhang X."/>
            <person name="Liu L."/>
            <person name="Xiang M."/>
            <person name="Wang W."/>
            <person name="Sun X."/>
            <person name="Che Y."/>
            <person name="Guo L."/>
            <person name="Liu G."/>
            <person name="Guo L."/>
            <person name="Wang C."/>
            <person name="Yin W.B."/>
            <person name="Stadler M."/>
            <person name="Zhang X."/>
            <person name="Liu X."/>
        </authorList>
    </citation>
    <scope>NUCLEOTIDE SEQUENCE [LARGE SCALE GENOMIC DNA]</scope>
    <source>
        <strain evidence="4">W106-1 / CGMCC3.15140</strain>
    </source>
</reference>
<dbReference type="STRING" id="1229662.W3XDN1"/>
<evidence type="ECO:0008006" key="5">
    <source>
        <dbReference type="Google" id="ProtNLM"/>
    </source>
</evidence>
<feature type="compositionally biased region" description="Polar residues" evidence="1">
    <location>
        <begin position="332"/>
        <end position="347"/>
    </location>
</feature>
<dbReference type="RefSeq" id="XP_007829000.1">
    <property type="nucleotide sequence ID" value="XM_007830809.1"/>
</dbReference>
<sequence length="528" mass="58955">MAAGLSYTSRAHNDKPNTGRHRSRTADVIDHTEFLRCQTGGKSVINYSYTDNPLKLLMWDIWTFLSFSYALPWVVWPPTPSESAPELDELSWAPGNLFCLFVHLVLIVLQIGFLLVLIPICILLPVWMAALCIGGFLGLNWLLVIALNGNSLIYNSDPKYARASDENAHEKWIFINGVAAGEYWMKSNLDRLALTFGRPIEGIHNKTTGIIFDVIECLIQRNFGYATEDVRAAYKVVKDHLYDEKLSKVVFILHSQGGIEGSLVLDWLLQELPQDLLAKLEVYTFGCAANHFNNPHRHKKSQIEEQNSANGLLAASNPVTETALSESPVDMKTSSLSKNSTTAQSNGNGAGAGDGHTIKSHSNTVSLLSDDVPIRTTSDRVIGHIEHYAHTTDFVAIWGVLHLVTNVRASRMIPRFMGYVFSRTSSRGGHQLNQHYLEEMFPLERNAAGQLIGCKDTNKFMESIVEHEKAGTELQDLYDGVDVSLAVMRGRRASDIKPEVGLHGSFRSGDFKNREVRVADLSRLWQYR</sequence>
<accession>W3XDN1</accession>
<feature type="transmembrane region" description="Helical" evidence="2">
    <location>
        <begin position="124"/>
        <end position="147"/>
    </location>
</feature>
<feature type="region of interest" description="Disordered" evidence="1">
    <location>
        <begin position="323"/>
        <end position="358"/>
    </location>
</feature>
<evidence type="ECO:0000313" key="3">
    <source>
        <dbReference type="EMBL" id="ETS84203.1"/>
    </source>
</evidence>
<dbReference type="OrthoDB" id="202545at2759"/>
<name>W3XDN1_PESFW</name>
<dbReference type="PANTHER" id="PTHR42044">
    <property type="entry name" value="DUF676 DOMAIN-CONTAINING PROTEIN-RELATED"/>
    <property type="match status" value="1"/>
</dbReference>
<dbReference type="InParanoid" id="W3XDN1"/>
<keyword evidence="2" id="KW-0472">Membrane</keyword>
<gene>
    <name evidence="3" type="ORF">PFICI_02228</name>
</gene>
<evidence type="ECO:0000256" key="2">
    <source>
        <dbReference type="SAM" id="Phobius"/>
    </source>
</evidence>
<dbReference type="InterPro" id="IPR029058">
    <property type="entry name" value="AB_hydrolase_fold"/>
</dbReference>
<dbReference type="KEGG" id="pfy:PFICI_02228"/>
<evidence type="ECO:0000256" key="1">
    <source>
        <dbReference type="SAM" id="MobiDB-lite"/>
    </source>
</evidence>
<dbReference type="Proteomes" id="UP000030651">
    <property type="component" value="Unassembled WGS sequence"/>
</dbReference>
<feature type="transmembrane region" description="Helical" evidence="2">
    <location>
        <begin position="95"/>
        <end position="117"/>
    </location>
</feature>
<dbReference type="SUPFAM" id="SSF53474">
    <property type="entry name" value="alpha/beta-Hydrolases"/>
    <property type="match status" value="1"/>
</dbReference>
<dbReference type="OMA" id="RLWSYRN"/>
<dbReference type="GeneID" id="19267241"/>
<keyword evidence="2" id="KW-0812">Transmembrane</keyword>
<dbReference type="PANTHER" id="PTHR42044:SF1">
    <property type="entry name" value="DUF676 DOMAIN-CONTAINING PROTEIN"/>
    <property type="match status" value="1"/>
</dbReference>
<dbReference type="EMBL" id="KI912110">
    <property type="protein sequence ID" value="ETS84203.1"/>
    <property type="molecule type" value="Genomic_DNA"/>
</dbReference>
<keyword evidence="4" id="KW-1185">Reference proteome</keyword>
<dbReference type="HOGENOM" id="CLU_023866_0_0_1"/>
<dbReference type="eggNOG" id="ENOG502RYMG">
    <property type="taxonomic scope" value="Eukaryota"/>
</dbReference>